<feature type="domain" description="DNA/RNA non-specific endonuclease/pyrophosphatase/phosphodiesterase" evidence="7">
    <location>
        <begin position="163"/>
        <end position="407"/>
    </location>
</feature>
<sequence length="498" mass="58731">MNLVKLSVLIIFSCLCPTEIYSKDTAFDKYKKGKMIVPQSEYSCILPMVNDNKERMPVPFKIFGTQTVMQYPNMNDLLIMEKGDTLRLLCAKSRFLHFHLKYFDEVEVRCMGNNNLELDGLYYFFDEFECQSMPKSDVFTTNQTCHSNKHFMNIVGFASHYGVIPVYAFCYNPVNKDTAYTWYYVKVPYKNSNQEFNITNLPFINPENFYNKISVDLLYTVEYQNYTFSELLKTKELAEKYIRPKNGSYLIPGQLASPRDFFYIFEQVATFYFMNTAPRWKKFNDDHWTVLEESVRYWMSENDHRYMIVSGTYGWLSLTTANADRRRIFMDESEQIPVPEVFWKLMYDIDRMDGIVFMGTNSPHEEEESKNSFLCENICKNRRGNNNMSPELFYAPDSIYCCDLSGFQLMYGELQPVKVVKYLREQIEARQKVEKTPVIITKSTNLLKEKKHTESLRIEDYLYSSEEKKHTKSPEEKKHTKSPEEGESTEGCTNLNIY</sequence>
<evidence type="ECO:0000256" key="2">
    <source>
        <dbReference type="ARBA" id="ARBA00022722"/>
    </source>
</evidence>
<dbReference type="GO" id="GO:0006309">
    <property type="term" value="P:apoptotic DNA fragmentation"/>
    <property type="evidence" value="ECO:0007669"/>
    <property type="project" value="TreeGrafter"/>
</dbReference>
<organism evidence="8">
    <name type="scientific">Sipha flava</name>
    <name type="common">yellow sugarcane aphid</name>
    <dbReference type="NCBI Taxonomy" id="143950"/>
    <lineage>
        <taxon>Eukaryota</taxon>
        <taxon>Metazoa</taxon>
        <taxon>Ecdysozoa</taxon>
        <taxon>Arthropoda</taxon>
        <taxon>Hexapoda</taxon>
        <taxon>Insecta</taxon>
        <taxon>Pterygota</taxon>
        <taxon>Neoptera</taxon>
        <taxon>Paraneoptera</taxon>
        <taxon>Hemiptera</taxon>
        <taxon>Sternorrhyncha</taxon>
        <taxon>Aphidomorpha</taxon>
        <taxon>Aphidoidea</taxon>
        <taxon>Aphididae</taxon>
        <taxon>Sipha</taxon>
    </lineage>
</organism>
<evidence type="ECO:0000256" key="1">
    <source>
        <dbReference type="ARBA" id="ARBA00010052"/>
    </source>
</evidence>
<feature type="region of interest" description="Disordered" evidence="5">
    <location>
        <begin position="460"/>
        <end position="498"/>
    </location>
</feature>
<evidence type="ECO:0000256" key="4">
    <source>
        <dbReference type="PIRSR" id="PIRSR640255-2"/>
    </source>
</evidence>
<dbReference type="PANTHER" id="PTHR13966">
    <property type="entry name" value="ENDONUCLEASE RELATED"/>
    <property type="match status" value="1"/>
</dbReference>
<dbReference type="GO" id="GO:0005743">
    <property type="term" value="C:mitochondrial inner membrane"/>
    <property type="evidence" value="ECO:0007669"/>
    <property type="project" value="TreeGrafter"/>
</dbReference>
<keyword evidence="6" id="KW-0732">Signal</keyword>
<evidence type="ECO:0000259" key="7">
    <source>
        <dbReference type="SMART" id="SM00892"/>
    </source>
</evidence>
<dbReference type="GO" id="GO:0005634">
    <property type="term" value="C:nucleus"/>
    <property type="evidence" value="ECO:0007669"/>
    <property type="project" value="TreeGrafter"/>
</dbReference>
<dbReference type="GO" id="GO:0000014">
    <property type="term" value="F:single-stranded DNA endodeoxyribonuclease activity"/>
    <property type="evidence" value="ECO:0007669"/>
    <property type="project" value="TreeGrafter"/>
</dbReference>
<proteinExistence type="inferred from homology"/>
<dbReference type="SUPFAM" id="SSF54060">
    <property type="entry name" value="His-Me finger endonucleases"/>
    <property type="match status" value="1"/>
</dbReference>
<evidence type="ECO:0000313" key="8">
    <source>
        <dbReference type="EMBL" id="MBY78411.1"/>
    </source>
</evidence>
<dbReference type="GO" id="GO:0004521">
    <property type="term" value="F:RNA endonuclease activity"/>
    <property type="evidence" value="ECO:0007669"/>
    <property type="project" value="TreeGrafter"/>
</dbReference>
<dbReference type="Gene3D" id="3.40.570.10">
    <property type="entry name" value="Extracellular Endonuclease, subunit A"/>
    <property type="match status" value="1"/>
</dbReference>
<keyword evidence="4" id="KW-0479">Metal-binding</keyword>
<dbReference type="SMART" id="SM00892">
    <property type="entry name" value="Endonuclease_NS"/>
    <property type="match status" value="1"/>
</dbReference>
<dbReference type="InterPro" id="IPR001604">
    <property type="entry name" value="Endo_G_ENPP1-like_dom"/>
</dbReference>
<protein>
    <recommendedName>
        <fullName evidence="7">DNA/RNA non-specific endonuclease/pyrophosphatase/phosphodiesterase domain-containing protein</fullName>
    </recommendedName>
</protein>
<gene>
    <name evidence="8" type="ORF">g.28066</name>
</gene>
<dbReference type="EMBL" id="GGMS01009208">
    <property type="protein sequence ID" value="MBY78411.1"/>
    <property type="molecule type" value="Transcribed_RNA"/>
</dbReference>
<dbReference type="GO" id="GO:0046872">
    <property type="term" value="F:metal ion binding"/>
    <property type="evidence" value="ECO:0007669"/>
    <property type="project" value="UniProtKB-KW"/>
</dbReference>
<comment type="similarity">
    <text evidence="1">Belongs to the DNA/RNA non-specific endonuclease family.</text>
</comment>
<evidence type="ECO:0000256" key="3">
    <source>
        <dbReference type="ARBA" id="ARBA00022759"/>
    </source>
</evidence>
<name>A0A2S2QL54_9HEMI</name>
<feature type="chain" id="PRO_5015732697" description="DNA/RNA non-specific endonuclease/pyrophosphatase/phosphodiesterase domain-containing protein" evidence="6">
    <location>
        <begin position="23"/>
        <end position="498"/>
    </location>
</feature>
<reference evidence="8" key="1">
    <citation type="submission" date="2018-04" db="EMBL/GenBank/DDBJ databases">
        <title>Transcriptome assembly of Sipha flava.</title>
        <authorList>
            <person name="Scully E.D."/>
            <person name="Geib S.M."/>
            <person name="Palmer N.A."/>
            <person name="Koch K."/>
            <person name="Bradshaw J."/>
            <person name="Heng-Moss T."/>
            <person name="Sarath G."/>
        </authorList>
    </citation>
    <scope>NUCLEOTIDE SEQUENCE</scope>
</reference>
<evidence type="ECO:0000256" key="5">
    <source>
        <dbReference type="SAM" id="MobiDB-lite"/>
    </source>
</evidence>
<keyword evidence="3" id="KW-0378">Hydrolase</keyword>
<dbReference type="InterPro" id="IPR044929">
    <property type="entry name" value="DNA/RNA_non-sp_Endonuclease_sf"/>
</dbReference>
<dbReference type="AlphaFoldDB" id="A0A2S2QL54"/>
<keyword evidence="3" id="KW-0255">Endonuclease</keyword>
<dbReference type="InterPro" id="IPR040255">
    <property type="entry name" value="Non-specific_endonuclease"/>
</dbReference>
<feature type="binding site" evidence="4">
    <location>
        <position position="284"/>
    </location>
    <ligand>
        <name>Mg(2+)</name>
        <dbReference type="ChEBI" id="CHEBI:18420"/>
        <note>catalytic</note>
    </ligand>
</feature>
<dbReference type="OrthoDB" id="5960141at2759"/>
<dbReference type="GO" id="GO:0003676">
    <property type="term" value="F:nucleic acid binding"/>
    <property type="evidence" value="ECO:0007669"/>
    <property type="project" value="InterPro"/>
</dbReference>
<dbReference type="InterPro" id="IPR044925">
    <property type="entry name" value="His-Me_finger_sf"/>
</dbReference>
<feature type="signal peptide" evidence="6">
    <location>
        <begin position="1"/>
        <end position="22"/>
    </location>
</feature>
<dbReference type="Pfam" id="PF01223">
    <property type="entry name" value="Endonuclease_NS"/>
    <property type="match status" value="1"/>
</dbReference>
<keyword evidence="2" id="KW-0540">Nuclease</keyword>
<evidence type="ECO:0000256" key="6">
    <source>
        <dbReference type="SAM" id="SignalP"/>
    </source>
</evidence>
<feature type="compositionally biased region" description="Basic and acidic residues" evidence="5">
    <location>
        <begin position="460"/>
        <end position="484"/>
    </location>
</feature>
<dbReference type="PANTHER" id="PTHR13966:SF19">
    <property type="entry name" value="NUCLEASE EXOG, MITOCHONDRIAL"/>
    <property type="match status" value="1"/>
</dbReference>
<accession>A0A2S2QL54</accession>